<sequence>MRRQNDKNGGKAMRLAACFSQMGGLRGLLPLLTDAADFDIRWHGREPALAYIRARGHEAAPLNALRLAPEACDVLLTDTINLRRSDEGLLCREAWRAAAETGTPSVAFVDSWWGYLERFTLPGERLANAPLPDVIAVVDEIAHKDMLALGFPEQKLHMLGSPWLSSLVGDSRDGKPPLGGDPDEIVLTFVSQPLARVLNDRDSWGFTERDVIPALVRACTALPVEIKSRLRFVCLAHPEEDEAALAALLSETSPDFKTEVRKEPDPLGVVRSSHAVVGMFSILLVEAALCRRPVLSVQPGLKREDMLATNRCGATAVVREIAELPQTIERLLCDKGFQAELLRRQANFPVIAEAIERWRRMLQDLSSRCRREDR</sequence>
<dbReference type="STRING" id="573370.DMR_40530"/>
<evidence type="ECO:0008006" key="3">
    <source>
        <dbReference type="Google" id="ProtNLM"/>
    </source>
</evidence>
<keyword evidence="2" id="KW-1185">Reference proteome</keyword>
<dbReference type="AlphaFoldDB" id="C4XP43"/>
<proteinExistence type="predicted"/>
<organism evidence="1 2">
    <name type="scientific">Solidesulfovibrio magneticus (strain ATCC 700980 / DSM 13731 / RS-1)</name>
    <name type="common">Desulfovibrio magneticus</name>
    <dbReference type="NCBI Taxonomy" id="573370"/>
    <lineage>
        <taxon>Bacteria</taxon>
        <taxon>Pseudomonadati</taxon>
        <taxon>Thermodesulfobacteriota</taxon>
        <taxon>Desulfovibrionia</taxon>
        <taxon>Desulfovibrionales</taxon>
        <taxon>Desulfovibrionaceae</taxon>
        <taxon>Solidesulfovibrio</taxon>
    </lineage>
</organism>
<dbReference type="EMBL" id="AP010904">
    <property type="protein sequence ID" value="BAH77544.1"/>
    <property type="molecule type" value="Genomic_DNA"/>
</dbReference>
<dbReference type="RefSeq" id="WP_015862676.1">
    <property type="nucleotide sequence ID" value="NC_012796.1"/>
</dbReference>
<dbReference type="Proteomes" id="UP000009071">
    <property type="component" value="Chromosome"/>
</dbReference>
<dbReference type="HOGENOM" id="CLU_739130_0_0_7"/>
<dbReference type="KEGG" id="dma:DMR_40530"/>
<dbReference type="eggNOG" id="COG1817">
    <property type="taxonomic scope" value="Bacteria"/>
</dbReference>
<reference evidence="1 2" key="1">
    <citation type="journal article" date="2009" name="Genome Res.">
        <title>Whole genome sequence of Desulfovibrio magneticus strain RS-1 revealed common gene clusters in magnetotactic bacteria.</title>
        <authorList>
            <person name="Nakazawa H."/>
            <person name="Arakaki A."/>
            <person name="Narita-Yamada S."/>
            <person name="Yashiro I."/>
            <person name="Jinno K."/>
            <person name="Aoki N."/>
            <person name="Tsuruyama A."/>
            <person name="Okamura Y."/>
            <person name="Tanikawa S."/>
            <person name="Fujita N."/>
            <person name="Takeyama H."/>
            <person name="Matsunaga T."/>
        </authorList>
    </citation>
    <scope>NUCLEOTIDE SEQUENCE [LARGE SCALE GENOMIC DNA]</scope>
    <source>
        <strain evidence="2">ATCC 700980 / DSM 13731 / RS-1</strain>
    </source>
</reference>
<evidence type="ECO:0000313" key="1">
    <source>
        <dbReference type="EMBL" id="BAH77544.1"/>
    </source>
</evidence>
<dbReference type="OrthoDB" id="757934at2"/>
<gene>
    <name evidence="1" type="ordered locus">DMR_40530</name>
</gene>
<evidence type="ECO:0000313" key="2">
    <source>
        <dbReference type="Proteomes" id="UP000009071"/>
    </source>
</evidence>
<protein>
    <recommendedName>
        <fullName evidence="3">Glycosyltransferase</fullName>
    </recommendedName>
</protein>
<dbReference type="SUPFAM" id="SSF53756">
    <property type="entry name" value="UDP-Glycosyltransferase/glycogen phosphorylase"/>
    <property type="match status" value="1"/>
</dbReference>
<accession>C4XP43</accession>
<name>C4XP43_SOLM1</name>